<organism evidence="2 3">
    <name type="scientific">Deinococcus rhizophilus</name>
    <dbReference type="NCBI Taxonomy" id="3049544"/>
    <lineage>
        <taxon>Bacteria</taxon>
        <taxon>Thermotogati</taxon>
        <taxon>Deinococcota</taxon>
        <taxon>Deinococci</taxon>
        <taxon>Deinococcales</taxon>
        <taxon>Deinococcaceae</taxon>
        <taxon>Deinococcus</taxon>
    </lineage>
</organism>
<evidence type="ECO:0008006" key="4">
    <source>
        <dbReference type="Google" id="ProtNLM"/>
    </source>
</evidence>
<feature type="region of interest" description="Disordered" evidence="1">
    <location>
        <begin position="122"/>
        <end position="146"/>
    </location>
</feature>
<dbReference type="Proteomes" id="UP001302059">
    <property type="component" value="Unassembled WGS sequence"/>
</dbReference>
<feature type="region of interest" description="Disordered" evidence="1">
    <location>
        <begin position="58"/>
        <end position="80"/>
    </location>
</feature>
<gene>
    <name evidence="2" type="ORF">QOL99_00310</name>
</gene>
<sequence length="167" mass="17739">MDYLQARNARGFLHASTCDWPEGFGEEFRCCMEAQGMTVTRYSPEQLAALRCAPVLGEPQAPEPQEAAAAGPSLAPERPLPEIGQEVLSPVLGRATVTHYLTWADGSRAAVVESRRGAGLVRPGEWEAAPEQESTPAPEAAVPTVPPVSIPPGQCVMPSLFDFGAQA</sequence>
<name>A0ABT7JC28_9DEIO</name>
<proteinExistence type="predicted"/>
<dbReference type="EMBL" id="JASNGB010000001">
    <property type="protein sequence ID" value="MDL2342591.1"/>
    <property type="molecule type" value="Genomic_DNA"/>
</dbReference>
<feature type="compositionally biased region" description="Low complexity" evidence="1">
    <location>
        <begin position="133"/>
        <end position="143"/>
    </location>
</feature>
<evidence type="ECO:0000256" key="1">
    <source>
        <dbReference type="SAM" id="MobiDB-lite"/>
    </source>
</evidence>
<reference evidence="2 3" key="1">
    <citation type="submission" date="2023-05" db="EMBL/GenBank/DDBJ databases">
        <authorList>
            <person name="Gao F."/>
        </authorList>
    </citation>
    <scope>NUCLEOTIDE SEQUENCE [LARGE SCALE GENOMIC DNA]</scope>
    <source>
        <strain evidence="2 3">MIMF12</strain>
    </source>
</reference>
<evidence type="ECO:0000313" key="3">
    <source>
        <dbReference type="Proteomes" id="UP001302059"/>
    </source>
</evidence>
<accession>A0ABT7JC28</accession>
<dbReference type="RefSeq" id="WP_285520628.1">
    <property type="nucleotide sequence ID" value="NZ_JASNGB010000001.1"/>
</dbReference>
<feature type="compositionally biased region" description="Low complexity" evidence="1">
    <location>
        <begin position="58"/>
        <end position="72"/>
    </location>
</feature>
<keyword evidence="3" id="KW-1185">Reference proteome</keyword>
<protein>
    <recommendedName>
        <fullName evidence="4">DUF952 domain-containing protein</fullName>
    </recommendedName>
</protein>
<evidence type="ECO:0000313" key="2">
    <source>
        <dbReference type="EMBL" id="MDL2342591.1"/>
    </source>
</evidence>
<comment type="caution">
    <text evidence="2">The sequence shown here is derived from an EMBL/GenBank/DDBJ whole genome shotgun (WGS) entry which is preliminary data.</text>
</comment>